<dbReference type="InParanoid" id="A0A0H2RI94"/>
<evidence type="ECO:0000313" key="2">
    <source>
        <dbReference type="EMBL" id="KLO04556.1"/>
    </source>
</evidence>
<organism evidence="2 3">
    <name type="scientific">Schizopora paradoxa</name>
    <dbReference type="NCBI Taxonomy" id="27342"/>
    <lineage>
        <taxon>Eukaryota</taxon>
        <taxon>Fungi</taxon>
        <taxon>Dikarya</taxon>
        <taxon>Basidiomycota</taxon>
        <taxon>Agaricomycotina</taxon>
        <taxon>Agaricomycetes</taxon>
        <taxon>Hymenochaetales</taxon>
        <taxon>Schizoporaceae</taxon>
        <taxon>Schizopora</taxon>
    </lineage>
</organism>
<protein>
    <submittedName>
        <fullName evidence="2">Uncharacterized protein</fullName>
    </submittedName>
</protein>
<accession>A0A0H2RI94</accession>
<sequence length="195" mass="21055">MADGSIDGGAESSLARRRYVPSTRAGMDEKSGTRGGGRRRLGGGCNACVRLFETSSDVEIDASSTATVCSPREASRPLSIYTVDAWRLGNSDSGRWQTAGMDSRLREEMLDHNDNASSVLTAAMSTSERPSCEDTSTRRRCSSALDTSRRRLHAQAEGMGWNGTATPQAFEDVLASSRYIPSRGIQVDGIWERGP</sequence>
<dbReference type="Proteomes" id="UP000053477">
    <property type="component" value="Unassembled WGS sequence"/>
</dbReference>
<evidence type="ECO:0000256" key="1">
    <source>
        <dbReference type="SAM" id="MobiDB-lite"/>
    </source>
</evidence>
<dbReference type="EMBL" id="KQ086502">
    <property type="protein sequence ID" value="KLO04556.1"/>
    <property type="molecule type" value="Genomic_DNA"/>
</dbReference>
<reference evidence="2 3" key="1">
    <citation type="submission" date="2015-04" db="EMBL/GenBank/DDBJ databases">
        <title>Complete genome sequence of Schizopora paradoxa KUC8140, a cosmopolitan wood degrader in East Asia.</title>
        <authorList>
            <consortium name="DOE Joint Genome Institute"/>
            <person name="Min B."/>
            <person name="Park H."/>
            <person name="Jang Y."/>
            <person name="Kim J.-J."/>
            <person name="Kim K.H."/>
            <person name="Pangilinan J."/>
            <person name="Lipzen A."/>
            <person name="Riley R."/>
            <person name="Grigoriev I.V."/>
            <person name="Spatafora J.W."/>
            <person name="Choi I.-G."/>
        </authorList>
    </citation>
    <scope>NUCLEOTIDE SEQUENCE [LARGE SCALE GENOMIC DNA]</scope>
    <source>
        <strain evidence="2 3">KUC8140</strain>
    </source>
</reference>
<keyword evidence="3" id="KW-1185">Reference proteome</keyword>
<proteinExistence type="predicted"/>
<dbReference type="AlphaFoldDB" id="A0A0H2RI94"/>
<gene>
    <name evidence="2" type="ORF">SCHPADRAFT_947615</name>
</gene>
<name>A0A0H2RI94_9AGAM</name>
<evidence type="ECO:0000313" key="3">
    <source>
        <dbReference type="Proteomes" id="UP000053477"/>
    </source>
</evidence>
<feature type="region of interest" description="Disordered" evidence="1">
    <location>
        <begin position="1"/>
        <end position="39"/>
    </location>
</feature>